<dbReference type="STRING" id="487184.SAMN05216421_0172"/>
<evidence type="ECO:0000256" key="2">
    <source>
        <dbReference type="ARBA" id="ARBA00021572"/>
    </source>
</evidence>
<dbReference type="RefSeq" id="WP_093391339.1">
    <property type="nucleotide sequence ID" value="NZ_LT629736.1"/>
</dbReference>
<dbReference type="InterPro" id="IPR004360">
    <property type="entry name" value="Glyas_Fos-R_dOase_dom"/>
</dbReference>
<dbReference type="Gene3D" id="3.10.180.10">
    <property type="entry name" value="2,3-Dihydroxybiphenyl 1,2-Dioxygenase, domain 1"/>
    <property type="match status" value="1"/>
</dbReference>
<dbReference type="Proteomes" id="UP000243207">
    <property type="component" value="Chromosome I"/>
</dbReference>
<dbReference type="InterPro" id="IPR037523">
    <property type="entry name" value="VOC_core"/>
</dbReference>
<protein>
    <recommendedName>
        <fullName evidence="2">Bleomycin resistance protein</fullName>
    </recommendedName>
</protein>
<organism evidence="5 6">
    <name type="scientific">Halopseudomonas xinjiangensis</name>
    <dbReference type="NCBI Taxonomy" id="487184"/>
    <lineage>
        <taxon>Bacteria</taxon>
        <taxon>Pseudomonadati</taxon>
        <taxon>Pseudomonadota</taxon>
        <taxon>Gammaproteobacteria</taxon>
        <taxon>Pseudomonadales</taxon>
        <taxon>Pseudomonadaceae</taxon>
        <taxon>Halopseudomonas</taxon>
    </lineage>
</organism>
<dbReference type="GO" id="GO:0046677">
    <property type="term" value="P:response to antibiotic"/>
    <property type="evidence" value="ECO:0007669"/>
    <property type="project" value="UniProtKB-KW"/>
</dbReference>
<dbReference type="EMBL" id="LT629736">
    <property type="protein sequence ID" value="SDR73573.1"/>
    <property type="molecule type" value="Genomic_DNA"/>
</dbReference>
<keyword evidence="3" id="KW-0046">Antibiotic resistance</keyword>
<evidence type="ECO:0000313" key="6">
    <source>
        <dbReference type="Proteomes" id="UP000243207"/>
    </source>
</evidence>
<dbReference type="InterPro" id="IPR029068">
    <property type="entry name" value="Glyas_Bleomycin-R_OHBP_Dase"/>
</dbReference>
<dbReference type="OrthoDB" id="9803104at2"/>
<accession>A0A1H1LGD3</accession>
<gene>
    <name evidence="5" type="ORF">SAMN05216421_0172</name>
</gene>
<proteinExistence type="inferred from homology"/>
<name>A0A1H1LGD3_9GAMM</name>
<reference evidence="6" key="1">
    <citation type="submission" date="2016-10" db="EMBL/GenBank/DDBJ databases">
        <authorList>
            <person name="Varghese N."/>
            <person name="Submissions S."/>
        </authorList>
    </citation>
    <scope>NUCLEOTIDE SEQUENCE [LARGE SCALE GENOMIC DNA]</scope>
    <source>
        <strain evidence="6">NRRL B-51270</strain>
    </source>
</reference>
<dbReference type="PROSITE" id="PS51819">
    <property type="entry name" value="VOC"/>
    <property type="match status" value="1"/>
</dbReference>
<evidence type="ECO:0000313" key="5">
    <source>
        <dbReference type="EMBL" id="SDR73573.1"/>
    </source>
</evidence>
<evidence type="ECO:0000256" key="3">
    <source>
        <dbReference type="ARBA" id="ARBA00023251"/>
    </source>
</evidence>
<sequence>MTNRTIYATIPVLASLSIDETLTFYSQRLGFETLQQEADYAVMQREGAELHFWLCAERRIAEHTSCYIRVESTQALYEEFLSKGLNVQPPTEREWGMKELYVIDPHGNLLKFGQPTPPPLDEA</sequence>
<feature type="domain" description="VOC" evidence="4">
    <location>
        <begin position="6"/>
        <end position="115"/>
    </location>
</feature>
<dbReference type="Pfam" id="PF00903">
    <property type="entry name" value="Glyoxalase"/>
    <property type="match status" value="1"/>
</dbReference>
<dbReference type="InterPro" id="IPR000335">
    <property type="entry name" value="Bleomycin-R"/>
</dbReference>
<evidence type="ECO:0000256" key="1">
    <source>
        <dbReference type="ARBA" id="ARBA00011051"/>
    </source>
</evidence>
<evidence type="ECO:0000259" key="4">
    <source>
        <dbReference type="PROSITE" id="PS51819"/>
    </source>
</evidence>
<dbReference type="SUPFAM" id="SSF54593">
    <property type="entry name" value="Glyoxalase/Bleomycin resistance protein/Dihydroxybiphenyl dioxygenase"/>
    <property type="match status" value="1"/>
</dbReference>
<comment type="similarity">
    <text evidence="1">Belongs to the bleomycin resistance protein family.</text>
</comment>
<keyword evidence="6" id="KW-1185">Reference proteome</keyword>
<dbReference type="AlphaFoldDB" id="A0A1H1LGD3"/>
<dbReference type="CDD" id="cd08349">
    <property type="entry name" value="BLMA_like"/>
    <property type="match status" value="1"/>
</dbReference>